<sequence>MYLSLIKPVLRLCLAPRILKYGNMQFLSLGGYLKRIQHMFFLHFVAIALVAKLCEGTGVNANHGIISGVLVTVGILLEWWEFITWKLGTLASIVRQRIRKYLPELLSLISELWSSFSLPAANRPVHGSANLHLLEQLCLALNDEFRKHLPVILPCCVQVLSDAERFNDYTYVLDILHTLEVFGGANETEKVFSDVRGDGKIPMGGKVGVASGHGDGGSKKGCMGLVQGSSFVNGLCLRDSRTLGVRWEAGNCFRTLYGVEFLVIASIASICGLPVPKVLKRFIEACLDARLEARLRQDASRL</sequence>
<name>A0A7J7GC41_CAMSI</name>
<gene>
    <name evidence="1" type="ORF">HYC85_024490</name>
</gene>
<reference evidence="1 2" key="2">
    <citation type="submission" date="2020-07" db="EMBL/GenBank/DDBJ databases">
        <title>Genome assembly of wild tea tree DASZ reveals pedigree and selection history of tea varieties.</title>
        <authorList>
            <person name="Zhang W."/>
        </authorList>
    </citation>
    <scope>NUCLEOTIDE SEQUENCE [LARGE SCALE GENOMIC DNA]</scope>
    <source>
        <strain evidence="2">cv. G240</strain>
        <tissue evidence="1">Leaf</tissue>
    </source>
</reference>
<dbReference type="EMBL" id="JACBKZ010000012">
    <property type="protein sequence ID" value="KAF5936984.1"/>
    <property type="molecule type" value="Genomic_DNA"/>
</dbReference>
<proteinExistence type="predicted"/>
<keyword evidence="2" id="KW-1185">Reference proteome</keyword>
<dbReference type="InterPro" id="IPR011989">
    <property type="entry name" value="ARM-like"/>
</dbReference>
<comment type="caution">
    <text evidence="1">The sequence shown here is derived from an EMBL/GenBank/DDBJ whole genome shotgun (WGS) entry which is preliminary data.</text>
</comment>
<dbReference type="AlphaFoldDB" id="A0A7J7GC41"/>
<accession>A0A7J7GC41</accession>
<dbReference type="Proteomes" id="UP000593564">
    <property type="component" value="Unassembled WGS sequence"/>
</dbReference>
<evidence type="ECO:0000313" key="2">
    <source>
        <dbReference type="Proteomes" id="UP000593564"/>
    </source>
</evidence>
<evidence type="ECO:0000313" key="1">
    <source>
        <dbReference type="EMBL" id="KAF5936984.1"/>
    </source>
</evidence>
<reference evidence="2" key="1">
    <citation type="journal article" date="2020" name="Nat. Commun.">
        <title>Genome assembly of wild tea tree DASZ reveals pedigree and selection history of tea varieties.</title>
        <authorList>
            <person name="Zhang W."/>
            <person name="Zhang Y."/>
            <person name="Qiu H."/>
            <person name="Guo Y."/>
            <person name="Wan H."/>
            <person name="Zhang X."/>
            <person name="Scossa F."/>
            <person name="Alseekh S."/>
            <person name="Zhang Q."/>
            <person name="Wang P."/>
            <person name="Xu L."/>
            <person name="Schmidt M.H."/>
            <person name="Jia X."/>
            <person name="Li D."/>
            <person name="Zhu A."/>
            <person name="Guo F."/>
            <person name="Chen W."/>
            <person name="Ni D."/>
            <person name="Usadel B."/>
            <person name="Fernie A.R."/>
            <person name="Wen W."/>
        </authorList>
    </citation>
    <scope>NUCLEOTIDE SEQUENCE [LARGE SCALE GENOMIC DNA]</scope>
    <source>
        <strain evidence="2">cv. G240</strain>
    </source>
</reference>
<organism evidence="1 2">
    <name type="scientific">Camellia sinensis</name>
    <name type="common">Tea plant</name>
    <name type="synonym">Thea sinensis</name>
    <dbReference type="NCBI Taxonomy" id="4442"/>
    <lineage>
        <taxon>Eukaryota</taxon>
        <taxon>Viridiplantae</taxon>
        <taxon>Streptophyta</taxon>
        <taxon>Embryophyta</taxon>
        <taxon>Tracheophyta</taxon>
        <taxon>Spermatophyta</taxon>
        <taxon>Magnoliopsida</taxon>
        <taxon>eudicotyledons</taxon>
        <taxon>Gunneridae</taxon>
        <taxon>Pentapetalae</taxon>
        <taxon>asterids</taxon>
        <taxon>Ericales</taxon>
        <taxon>Theaceae</taxon>
        <taxon>Camellia</taxon>
    </lineage>
</organism>
<protein>
    <submittedName>
        <fullName evidence="1">Uncharacterized protein</fullName>
    </submittedName>
</protein>
<dbReference type="InterPro" id="IPR016024">
    <property type="entry name" value="ARM-type_fold"/>
</dbReference>
<dbReference type="SUPFAM" id="SSF48371">
    <property type="entry name" value="ARM repeat"/>
    <property type="match status" value="1"/>
</dbReference>
<dbReference type="Gene3D" id="1.25.10.10">
    <property type="entry name" value="Leucine-rich Repeat Variant"/>
    <property type="match status" value="1"/>
</dbReference>